<protein>
    <submittedName>
        <fullName evidence="2">Uncharacterized protein</fullName>
    </submittedName>
</protein>
<sequence length="266" mass="26695">MHRSTLARTRLDGAGWAHPYGHGPFSPIVYADGGDGAGSGSGSGGAGDGSGGNGAGQGGQGSGQPGSQSGQGGSVTDPWAGYQWDGKVDSLPEPVAKAIRDARAEAGKERTTAKANSAAEARNELLGTISKALGLEAGDKPPTAEQLTQQLTESHGKLTAAEERAASATLELHVYKTAARLGANADALLDSRAFCDTIDNIDPSDMTPEAFNTAVEQAINEALGRNPQLRVGQAPRRGGGEFPGGPGTTGRPTSLGQAVAGALNAG</sequence>
<keyword evidence="3" id="KW-1185">Reference proteome</keyword>
<evidence type="ECO:0000313" key="2">
    <source>
        <dbReference type="EMBL" id="TLQ43479.1"/>
    </source>
</evidence>
<dbReference type="EMBL" id="VAWE01000001">
    <property type="protein sequence ID" value="TLQ43479.1"/>
    <property type="molecule type" value="Genomic_DNA"/>
</dbReference>
<dbReference type="OrthoDB" id="4546967at2"/>
<feature type="region of interest" description="Disordered" evidence="1">
    <location>
        <begin position="34"/>
        <end position="88"/>
    </location>
</feature>
<feature type="region of interest" description="Disordered" evidence="1">
    <location>
        <begin position="224"/>
        <end position="266"/>
    </location>
</feature>
<dbReference type="Proteomes" id="UP000305921">
    <property type="component" value="Unassembled WGS sequence"/>
</dbReference>
<gene>
    <name evidence="2" type="ORF">FEF34_10270</name>
</gene>
<feature type="compositionally biased region" description="Gly residues" evidence="1">
    <location>
        <begin position="34"/>
        <end position="73"/>
    </location>
</feature>
<name>A0A5R9E3C5_9ACTN</name>
<comment type="caution">
    <text evidence="2">The sequence shown here is derived from an EMBL/GenBank/DDBJ whole genome shotgun (WGS) entry which is preliminary data.</text>
</comment>
<proteinExistence type="predicted"/>
<evidence type="ECO:0000313" key="3">
    <source>
        <dbReference type="Proteomes" id="UP000305921"/>
    </source>
</evidence>
<accession>A0A5R9E3C5</accession>
<evidence type="ECO:0000256" key="1">
    <source>
        <dbReference type="SAM" id="MobiDB-lite"/>
    </source>
</evidence>
<dbReference type="RefSeq" id="WP_138052898.1">
    <property type="nucleotide sequence ID" value="NZ_VAWE01000001.1"/>
</dbReference>
<organism evidence="2 3">
    <name type="scientific">Streptomyces marianii</name>
    <dbReference type="NCBI Taxonomy" id="1817406"/>
    <lineage>
        <taxon>Bacteria</taxon>
        <taxon>Bacillati</taxon>
        <taxon>Actinomycetota</taxon>
        <taxon>Actinomycetes</taxon>
        <taxon>Kitasatosporales</taxon>
        <taxon>Streptomycetaceae</taxon>
        <taxon>Streptomyces</taxon>
    </lineage>
</organism>
<dbReference type="AlphaFoldDB" id="A0A5R9E3C5"/>
<reference evidence="2 3" key="1">
    <citation type="submission" date="2019-05" db="EMBL/GenBank/DDBJ databases">
        <title>Streptomyces marianii sp. nov., a novel marine actinomycete from southern coast of India.</title>
        <authorList>
            <person name="Iniyan A.M."/>
            <person name="Wink J."/>
            <person name="Ramprasad E."/>
            <person name="Ramana C.V."/>
            <person name="Bunk B."/>
            <person name="Sproer C."/>
            <person name="Joseph F.-J.R.S."/>
            <person name="Vincent S.G.P."/>
        </authorList>
    </citation>
    <scope>NUCLEOTIDE SEQUENCE [LARGE SCALE GENOMIC DNA]</scope>
    <source>
        <strain evidence="2 3">ICN19</strain>
    </source>
</reference>